<reference evidence="4 5" key="1">
    <citation type="submission" date="2022-07" db="EMBL/GenBank/DDBJ databases">
        <title>Novel species in genus cellulomonas.</title>
        <authorList>
            <person name="Ye L."/>
        </authorList>
    </citation>
    <scope>NUCLEOTIDE SEQUENCE [LARGE SCALE GENOMIC DNA]</scope>
    <source>
        <strain evidence="5">zg-Y908</strain>
    </source>
</reference>
<dbReference type="PROSITE" id="PS50977">
    <property type="entry name" value="HTH_TETR_2"/>
    <property type="match status" value="1"/>
</dbReference>
<gene>
    <name evidence="4" type="ORF">NP075_11400</name>
</gene>
<dbReference type="PANTHER" id="PTHR30055">
    <property type="entry name" value="HTH-TYPE TRANSCRIPTIONAL REGULATOR RUTR"/>
    <property type="match status" value="1"/>
</dbReference>
<name>A0ABY5K161_9CELL</name>
<dbReference type="RefSeq" id="WP_227563323.1">
    <property type="nucleotide sequence ID" value="NZ_CP101989.1"/>
</dbReference>
<evidence type="ECO:0000259" key="3">
    <source>
        <dbReference type="PROSITE" id="PS50977"/>
    </source>
</evidence>
<feature type="domain" description="HTH tetR-type" evidence="3">
    <location>
        <begin position="4"/>
        <end position="64"/>
    </location>
</feature>
<dbReference type="InterPro" id="IPR036271">
    <property type="entry name" value="Tet_transcr_reg_TetR-rel_C_sf"/>
</dbReference>
<protein>
    <submittedName>
        <fullName evidence="4">TetR/AcrR family transcriptional regulator</fullName>
    </submittedName>
</protein>
<accession>A0ABY5K161</accession>
<dbReference type="InterPro" id="IPR050109">
    <property type="entry name" value="HTH-type_TetR-like_transc_reg"/>
</dbReference>
<evidence type="ECO:0000313" key="5">
    <source>
        <dbReference type="Proteomes" id="UP001317322"/>
    </source>
</evidence>
<dbReference type="Proteomes" id="UP001317322">
    <property type="component" value="Chromosome"/>
</dbReference>
<organism evidence="4 5">
    <name type="scientific">Cellulomonas wangsupingiae</name>
    <dbReference type="NCBI Taxonomy" id="2968085"/>
    <lineage>
        <taxon>Bacteria</taxon>
        <taxon>Bacillati</taxon>
        <taxon>Actinomycetota</taxon>
        <taxon>Actinomycetes</taxon>
        <taxon>Micrococcales</taxon>
        <taxon>Cellulomonadaceae</taxon>
        <taxon>Cellulomonas</taxon>
    </lineage>
</organism>
<sequence>MATASTRERIVRSAAALLAEGGREAVSTRSVSAAAGVQSPAIYRHFGDMSALLDAVAEHGFEDYLLTKGALTPSGDPVEDLRRGWDLHVEFGVSHPALYSLAYGQGQPGVQTPAAKRAGAILAGQVNAIALAGRLQMSEGAAAHLVHAAGCGVTFTLISMPQDQRDPDLSARAREATIAAVTTGGGADDVGRGRRGAVVAMRAMAPELTGLSDAERALLVEWMDRASR</sequence>
<keyword evidence="1 2" id="KW-0238">DNA-binding</keyword>
<dbReference type="SUPFAM" id="SSF46689">
    <property type="entry name" value="Homeodomain-like"/>
    <property type="match status" value="1"/>
</dbReference>
<dbReference type="SUPFAM" id="SSF48498">
    <property type="entry name" value="Tetracyclin repressor-like, C-terminal domain"/>
    <property type="match status" value="1"/>
</dbReference>
<proteinExistence type="predicted"/>
<dbReference type="PANTHER" id="PTHR30055:SF209">
    <property type="entry name" value="POSSIBLE TRANSCRIPTIONAL REGULATORY PROTEIN (PROBABLY TETR-FAMILY)"/>
    <property type="match status" value="1"/>
</dbReference>
<dbReference type="PRINTS" id="PR00455">
    <property type="entry name" value="HTHTETR"/>
</dbReference>
<evidence type="ECO:0000256" key="1">
    <source>
        <dbReference type="ARBA" id="ARBA00023125"/>
    </source>
</evidence>
<evidence type="ECO:0000313" key="4">
    <source>
        <dbReference type="EMBL" id="UUI63750.1"/>
    </source>
</evidence>
<evidence type="ECO:0000256" key="2">
    <source>
        <dbReference type="PROSITE-ProRule" id="PRU00335"/>
    </source>
</evidence>
<keyword evidence="5" id="KW-1185">Reference proteome</keyword>
<dbReference type="Gene3D" id="1.10.357.10">
    <property type="entry name" value="Tetracycline Repressor, domain 2"/>
    <property type="match status" value="1"/>
</dbReference>
<dbReference type="Pfam" id="PF00440">
    <property type="entry name" value="TetR_N"/>
    <property type="match status" value="1"/>
</dbReference>
<feature type="DNA-binding region" description="H-T-H motif" evidence="2">
    <location>
        <begin position="27"/>
        <end position="46"/>
    </location>
</feature>
<dbReference type="InterPro" id="IPR001647">
    <property type="entry name" value="HTH_TetR"/>
</dbReference>
<dbReference type="EMBL" id="CP101989">
    <property type="protein sequence ID" value="UUI63750.1"/>
    <property type="molecule type" value="Genomic_DNA"/>
</dbReference>
<dbReference type="InterPro" id="IPR009057">
    <property type="entry name" value="Homeodomain-like_sf"/>
</dbReference>